<dbReference type="InterPro" id="IPR043129">
    <property type="entry name" value="ATPase_NBD"/>
</dbReference>
<keyword evidence="1" id="KW-0808">Transferase</keyword>
<evidence type="ECO:0000256" key="2">
    <source>
        <dbReference type="ARBA" id="ARBA00022777"/>
    </source>
</evidence>
<evidence type="ECO:0000313" key="4">
    <source>
        <dbReference type="EMBL" id="ANE49941.1"/>
    </source>
</evidence>
<dbReference type="GO" id="GO:0006096">
    <property type="term" value="P:glycolytic process"/>
    <property type="evidence" value="ECO:0007669"/>
    <property type="project" value="InterPro"/>
</dbReference>
<dbReference type="PANTHER" id="PTHR47363:SF1">
    <property type="entry name" value="GLUCOKINASE"/>
    <property type="match status" value="1"/>
</dbReference>
<evidence type="ECO:0008006" key="6">
    <source>
        <dbReference type="Google" id="ProtNLM"/>
    </source>
</evidence>
<evidence type="ECO:0000256" key="3">
    <source>
        <dbReference type="RuleBase" id="RU004046"/>
    </source>
</evidence>
<name>A0A172TS90_9BACT</name>
<dbReference type="CDD" id="cd24008">
    <property type="entry name" value="ASKHA_NBD_GLK"/>
    <property type="match status" value="1"/>
</dbReference>
<organism evidence="4 5">
    <name type="scientific">Flavisolibacter tropicus</name>
    <dbReference type="NCBI Taxonomy" id="1492898"/>
    <lineage>
        <taxon>Bacteria</taxon>
        <taxon>Pseudomonadati</taxon>
        <taxon>Bacteroidota</taxon>
        <taxon>Chitinophagia</taxon>
        <taxon>Chitinophagales</taxon>
        <taxon>Chitinophagaceae</taxon>
        <taxon>Flavisolibacter</taxon>
    </lineage>
</organism>
<keyword evidence="5" id="KW-1185">Reference proteome</keyword>
<dbReference type="RefSeq" id="WP_066402087.1">
    <property type="nucleotide sequence ID" value="NZ_CP011390.1"/>
</dbReference>
<dbReference type="OrthoDB" id="9800595at2"/>
<reference evidence="5" key="1">
    <citation type="submission" date="2015-01" db="EMBL/GenBank/DDBJ databases">
        <title>Flavisolibacter sp./LCS9/ whole genome sequencing.</title>
        <authorList>
            <person name="Kim M.K."/>
            <person name="Srinivasan S."/>
            <person name="Lee J.-J."/>
        </authorList>
    </citation>
    <scope>NUCLEOTIDE SEQUENCE [LARGE SCALE GENOMIC DNA]</scope>
    <source>
        <strain evidence="5">LCS9</strain>
    </source>
</reference>
<proteinExistence type="inferred from homology"/>
<dbReference type="STRING" id="1492898.SY85_04950"/>
<protein>
    <recommendedName>
        <fullName evidence="6">Glucokinase</fullName>
    </recommendedName>
</protein>
<comment type="similarity">
    <text evidence="3">Belongs to the bacterial glucokinase family.</text>
</comment>
<gene>
    <name evidence="4" type="ORF">SY85_04950</name>
</gene>
<dbReference type="SUPFAM" id="SSF53067">
    <property type="entry name" value="Actin-like ATPase domain"/>
    <property type="match status" value="1"/>
</dbReference>
<dbReference type="Gene3D" id="3.30.420.40">
    <property type="match status" value="1"/>
</dbReference>
<dbReference type="EMBL" id="CP011390">
    <property type="protein sequence ID" value="ANE49941.1"/>
    <property type="molecule type" value="Genomic_DNA"/>
</dbReference>
<accession>A0A172TS90</accession>
<dbReference type="Pfam" id="PF02685">
    <property type="entry name" value="Glucokinase"/>
    <property type="match status" value="1"/>
</dbReference>
<dbReference type="GO" id="GO:0005524">
    <property type="term" value="F:ATP binding"/>
    <property type="evidence" value="ECO:0007669"/>
    <property type="project" value="InterPro"/>
</dbReference>
<dbReference type="InterPro" id="IPR003836">
    <property type="entry name" value="Glucokinase"/>
</dbReference>
<evidence type="ECO:0000256" key="1">
    <source>
        <dbReference type="ARBA" id="ARBA00022679"/>
    </source>
</evidence>
<dbReference type="AlphaFoldDB" id="A0A172TS90"/>
<evidence type="ECO:0000313" key="5">
    <source>
        <dbReference type="Proteomes" id="UP000077177"/>
    </source>
</evidence>
<keyword evidence="2" id="KW-0418">Kinase</keyword>
<dbReference type="GO" id="GO:0005536">
    <property type="term" value="F:D-glucose binding"/>
    <property type="evidence" value="ECO:0007669"/>
    <property type="project" value="InterPro"/>
</dbReference>
<dbReference type="Proteomes" id="UP000077177">
    <property type="component" value="Chromosome"/>
</dbReference>
<dbReference type="PATRIC" id="fig|1492898.3.peg.1082"/>
<dbReference type="Gene3D" id="3.40.367.20">
    <property type="match status" value="1"/>
</dbReference>
<dbReference type="GO" id="GO:0004340">
    <property type="term" value="F:glucokinase activity"/>
    <property type="evidence" value="ECO:0007669"/>
    <property type="project" value="InterPro"/>
</dbReference>
<dbReference type="KEGG" id="fla:SY85_04950"/>
<reference evidence="4 5" key="2">
    <citation type="journal article" date="2016" name="Int. J. Syst. Evol. Microbiol.">
        <title>Flavisolibacter tropicus sp. nov., isolated from tropical soil.</title>
        <authorList>
            <person name="Lee J.J."/>
            <person name="Kang M.S."/>
            <person name="Kim G.S."/>
            <person name="Lee C.S."/>
            <person name="Lim S."/>
            <person name="Lee J."/>
            <person name="Roh S.H."/>
            <person name="Kang H."/>
            <person name="Ha J.M."/>
            <person name="Bae S."/>
            <person name="Jung H.Y."/>
            <person name="Kim M.K."/>
        </authorList>
    </citation>
    <scope>NUCLEOTIDE SEQUENCE [LARGE SCALE GENOMIC DNA]</scope>
    <source>
        <strain evidence="4 5">LCS9</strain>
    </source>
</reference>
<sequence length="349" mass="38724">MKPVFISKTRKPFVNITLLAGDIGAIKTNLALIRFNRDSFSVLNQQGFHTKDFASIHEMLQAFSQGTERPEVISLGVAGPVQNDKVVLTNVHWEIDAAHLSQLWDNTPVFLLNDIEAMAFGLGTLKPEDIHTIYMGNEGGQGNMAVLSPEAGLGEAGLFWDGESHYPFATEGGHCDFAPRTPLDVEFYTYLQKKFSHVSWERVISEAGIYAIFQFLRDKKEREEPAWLAEKLLVHNPAEVIGEYATACSICNETMEHFFRYLAYESANIALKLKATGGIFLGGSLLRQNSHLVDKHVFHRNFCSSGRLHAFLEAIPIHVLANDKLALLGAAYYATHVAVPDPTGHLATL</sequence>
<dbReference type="PANTHER" id="PTHR47363">
    <property type="entry name" value="GLUCOKINASE"/>
    <property type="match status" value="1"/>
</dbReference>